<accession>A0A4Q7ZUI4</accession>
<protein>
    <submittedName>
        <fullName evidence="1">Winged helix DNA-binding protein</fullName>
    </submittedName>
</protein>
<dbReference type="InterPro" id="IPR009351">
    <property type="entry name" value="AlkZ-like"/>
</dbReference>
<dbReference type="AlphaFoldDB" id="A0A4Q7ZUI4"/>
<dbReference type="PANTHER" id="PTHR38479">
    <property type="entry name" value="LMO0824 PROTEIN"/>
    <property type="match status" value="1"/>
</dbReference>
<evidence type="ECO:0000313" key="1">
    <source>
        <dbReference type="EMBL" id="RZU54571.1"/>
    </source>
</evidence>
<dbReference type="OrthoDB" id="9148135at2"/>
<reference evidence="1 2" key="1">
    <citation type="submission" date="2019-02" db="EMBL/GenBank/DDBJ databases">
        <title>Sequencing the genomes of 1000 actinobacteria strains.</title>
        <authorList>
            <person name="Klenk H.-P."/>
        </authorList>
    </citation>
    <scope>NUCLEOTIDE SEQUENCE [LARGE SCALE GENOMIC DNA]</scope>
    <source>
        <strain evidence="1 2">DSM 45162</strain>
    </source>
</reference>
<sequence>MKISAADALDLRTRSLLLRAHPAGSPGDVAGIVEWFGAMQAQDLASGQWSLGARLPGSTLADVTAALERREAIRTWPMRGTVHLVPPADAHWMLDLMGVRALAGAAKRRAFLGLDERTAERSVEVLGAALAGGNRLTRSQCMAALADAGVEVEGQLGYHLLWYASQRGVTCIAPNIGKEQTFVLLDEWVPAPRRPTREEALGIIALRYFRSHGPAPRKDFVGWTGLTVTDAKAGIAAAGSALATVEVDGAEMIADAALLDAGTDRLDAATVDRGDEWWALPGFDEFLLGYKDRSLMVDDDHKQAIIPGGNGVFRATIVRAGRVVATWTRTLGRSAVAVDVVPLVALRAGERRRAEQALEPYAAFHGRPLRVRWPQS</sequence>
<dbReference type="Proteomes" id="UP000292564">
    <property type="component" value="Unassembled WGS sequence"/>
</dbReference>
<name>A0A4Q7ZUI4_9ACTN</name>
<proteinExistence type="predicted"/>
<dbReference type="EMBL" id="SHKY01000001">
    <property type="protein sequence ID" value="RZU54571.1"/>
    <property type="molecule type" value="Genomic_DNA"/>
</dbReference>
<dbReference type="GO" id="GO:0003677">
    <property type="term" value="F:DNA binding"/>
    <property type="evidence" value="ECO:0007669"/>
    <property type="project" value="UniProtKB-KW"/>
</dbReference>
<keyword evidence="2" id="KW-1185">Reference proteome</keyword>
<dbReference type="PANTHER" id="PTHR38479:SF2">
    <property type="entry name" value="WINGED HELIX DNA-BINDING DOMAIN-CONTAINING PROTEIN"/>
    <property type="match status" value="1"/>
</dbReference>
<keyword evidence="1" id="KW-0238">DNA-binding</keyword>
<gene>
    <name evidence="1" type="ORF">EV385_6522</name>
</gene>
<organism evidence="1 2">
    <name type="scientific">Krasilnikovia cinnamomea</name>
    <dbReference type="NCBI Taxonomy" id="349313"/>
    <lineage>
        <taxon>Bacteria</taxon>
        <taxon>Bacillati</taxon>
        <taxon>Actinomycetota</taxon>
        <taxon>Actinomycetes</taxon>
        <taxon>Micromonosporales</taxon>
        <taxon>Micromonosporaceae</taxon>
        <taxon>Krasilnikovia</taxon>
    </lineage>
</organism>
<evidence type="ECO:0000313" key="2">
    <source>
        <dbReference type="Proteomes" id="UP000292564"/>
    </source>
</evidence>
<comment type="caution">
    <text evidence="1">The sequence shown here is derived from an EMBL/GenBank/DDBJ whole genome shotgun (WGS) entry which is preliminary data.</text>
</comment>
<dbReference type="Pfam" id="PF06224">
    <property type="entry name" value="AlkZ-like"/>
    <property type="match status" value="1"/>
</dbReference>